<dbReference type="RefSeq" id="WP_172172031.1">
    <property type="nucleotide sequence ID" value="NZ_WOEZ01000185.1"/>
</dbReference>
<organism evidence="1 2">
    <name type="scientific">Paraburkholderia elongata</name>
    <dbReference type="NCBI Taxonomy" id="2675747"/>
    <lineage>
        <taxon>Bacteria</taxon>
        <taxon>Pseudomonadati</taxon>
        <taxon>Pseudomonadota</taxon>
        <taxon>Betaproteobacteria</taxon>
        <taxon>Burkholderiales</taxon>
        <taxon>Burkholderiaceae</taxon>
        <taxon>Paraburkholderia</taxon>
    </lineage>
</organism>
<evidence type="ECO:0000313" key="2">
    <source>
        <dbReference type="Proteomes" id="UP000655523"/>
    </source>
</evidence>
<protein>
    <submittedName>
        <fullName evidence="1">Uncharacterized protein</fullName>
    </submittedName>
</protein>
<dbReference type="AlphaFoldDB" id="A0A972NSL6"/>
<accession>A0A972NSL6</accession>
<sequence length="64" mass="7282">MSQQIYDDALHMMEIQGGSFVRALADCYYAADAVNKVKLRETFAGYFENYEARFAALPPERRAA</sequence>
<proteinExistence type="predicted"/>
<comment type="caution">
    <text evidence="1">The sequence shown here is derived from an EMBL/GenBank/DDBJ whole genome shotgun (WGS) entry which is preliminary data.</text>
</comment>
<reference evidence="1 2" key="1">
    <citation type="submission" date="2019-11" db="EMBL/GenBank/DDBJ databases">
        <title>Metabolism of dissolved organic matter in forest soils.</title>
        <authorList>
            <person name="Cyle K.T."/>
            <person name="Wilhelm R.C."/>
            <person name="Martinez C.E."/>
        </authorList>
    </citation>
    <scope>NUCLEOTIDE SEQUENCE [LARGE SCALE GENOMIC DNA]</scope>
    <source>
        <strain evidence="1 2">5N</strain>
    </source>
</reference>
<keyword evidence="2" id="KW-1185">Reference proteome</keyword>
<gene>
    <name evidence="1" type="ORF">GNZ13_31910</name>
</gene>
<evidence type="ECO:0000313" key="1">
    <source>
        <dbReference type="EMBL" id="NPT59043.1"/>
    </source>
</evidence>
<name>A0A972NSL6_9BURK</name>
<dbReference type="Proteomes" id="UP000655523">
    <property type="component" value="Unassembled WGS sequence"/>
</dbReference>
<dbReference type="EMBL" id="WOEZ01000185">
    <property type="protein sequence ID" value="NPT59043.1"/>
    <property type="molecule type" value="Genomic_DNA"/>
</dbReference>